<feature type="signal peptide" evidence="2">
    <location>
        <begin position="1"/>
        <end position="39"/>
    </location>
</feature>
<feature type="chain" id="PRO_5046432520" evidence="2">
    <location>
        <begin position="40"/>
        <end position="494"/>
    </location>
</feature>
<dbReference type="EMBL" id="JAVREV010000019">
    <property type="protein sequence ID" value="MDT0446363.1"/>
    <property type="molecule type" value="Genomic_DNA"/>
</dbReference>
<evidence type="ECO:0000256" key="2">
    <source>
        <dbReference type="SAM" id="SignalP"/>
    </source>
</evidence>
<gene>
    <name evidence="4" type="ORF">RM779_27760</name>
</gene>
<name>A0ABU2SBK7_9ACTN</name>
<feature type="domain" description="F5/8 type C" evidence="3">
    <location>
        <begin position="26"/>
        <end position="173"/>
    </location>
</feature>
<dbReference type="InterPro" id="IPR039448">
    <property type="entry name" value="Beta_helix"/>
</dbReference>
<keyword evidence="5" id="KW-1185">Reference proteome</keyword>
<dbReference type="Pfam" id="PF00754">
    <property type="entry name" value="F5_F8_type_C"/>
    <property type="match status" value="1"/>
</dbReference>
<proteinExistence type="predicted"/>
<sequence>MRHIRSSRRAPRSRGRLRAAVTVLAAGAAVLAVPAAAQAAAVQITPDGSAVTASTSDGNAPANAVDDDYGTRWSGEGDGAWLELDLGSTMTVSHIKLAVHQGTARQNVFELQYWDGSRWVTVYEGETSGATNGLESFAFEPVQTSKVRYLGHGYTGDGEGDWNSLTEVEVWGTPGDDDGETPPDPPEPPGRTIEAGTAEELTDALADAEPGDRIELEPGDYTGTFDATASGTAEQPITLTGPRDAVLSNDDGYGLHLDGADHWNLTGFAVADSAKGIVLDESDHVTIDGVEVYNTESEAVRLRAASSDNVIRDSFIHDTGLEEPQYGEGIYIGSFVDHWDDFGEDGGEGPDRSDANQVLNNTIGPDVTAEAVDIKEGTTGGVISGNTFDGDGISGENYADSWMDLKGNGYLIASNTGTFGGDGELLDGYQTHDRVEGWGCGNTFRTNDSDLGGADGYAINVTNQDECEDAPNVVTSDNTVTDAGSGLTNIDVTD</sequence>
<dbReference type="InterPro" id="IPR008979">
    <property type="entry name" value="Galactose-bd-like_sf"/>
</dbReference>
<dbReference type="InterPro" id="IPR012334">
    <property type="entry name" value="Pectin_lyas_fold"/>
</dbReference>
<evidence type="ECO:0000256" key="1">
    <source>
        <dbReference type="SAM" id="MobiDB-lite"/>
    </source>
</evidence>
<comment type="caution">
    <text evidence="4">The sequence shown here is derived from an EMBL/GenBank/DDBJ whole genome shotgun (WGS) entry which is preliminary data.</text>
</comment>
<evidence type="ECO:0000259" key="3">
    <source>
        <dbReference type="PROSITE" id="PS50022"/>
    </source>
</evidence>
<dbReference type="PROSITE" id="PS50022">
    <property type="entry name" value="FA58C_3"/>
    <property type="match status" value="1"/>
</dbReference>
<dbReference type="Pfam" id="PF13229">
    <property type="entry name" value="Beta_helix"/>
    <property type="match status" value="1"/>
</dbReference>
<reference evidence="5" key="1">
    <citation type="submission" date="2023-07" db="EMBL/GenBank/DDBJ databases">
        <title>30 novel species of actinomycetes from the DSMZ collection.</title>
        <authorList>
            <person name="Nouioui I."/>
        </authorList>
    </citation>
    <scope>NUCLEOTIDE SEQUENCE [LARGE SCALE GENOMIC DNA]</scope>
    <source>
        <strain evidence="5">DSM 41886</strain>
    </source>
</reference>
<dbReference type="Proteomes" id="UP001183615">
    <property type="component" value="Unassembled WGS sequence"/>
</dbReference>
<feature type="region of interest" description="Disordered" evidence="1">
    <location>
        <begin position="169"/>
        <end position="193"/>
    </location>
</feature>
<protein>
    <submittedName>
        <fullName evidence="4">Discoidin domain-containing protein</fullName>
    </submittedName>
</protein>
<dbReference type="Gene3D" id="2.60.120.260">
    <property type="entry name" value="Galactose-binding domain-like"/>
    <property type="match status" value="1"/>
</dbReference>
<dbReference type="InterPro" id="IPR000421">
    <property type="entry name" value="FA58C"/>
</dbReference>
<evidence type="ECO:0000313" key="5">
    <source>
        <dbReference type="Proteomes" id="UP001183615"/>
    </source>
</evidence>
<dbReference type="SUPFAM" id="SSF51126">
    <property type="entry name" value="Pectin lyase-like"/>
    <property type="match status" value="1"/>
</dbReference>
<evidence type="ECO:0000313" key="4">
    <source>
        <dbReference type="EMBL" id="MDT0446363.1"/>
    </source>
</evidence>
<dbReference type="InterPro" id="IPR011050">
    <property type="entry name" value="Pectin_lyase_fold/virulence"/>
</dbReference>
<dbReference type="RefSeq" id="WP_311620519.1">
    <property type="nucleotide sequence ID" value="NZ_JAVREV010000019.1"/>
</dbReference>
<organism evidence="4 5">
    <name type="scientific">Streptomyces johnsoniae</name>
    <dbReference type="NCBI Taxonomy" id="3075532"/>
    <lineage>
        <taxon>Bacteria</taxon>
        <taxon>Bacillati</taxon>
        <taxon>Actinomycetota</taxon>
        <taxon>Actinomycetes</taxon>
        <taxon>Kitasatosporales</taxon>
        <taxon>Streptomycetaceae</taxon>
        <taxon>Streptomyces</taxon>
    </lineage>
</organism>
<feature type="region of interest" description="Disordered" evidence="1">
    <location>
        <begin position="49"/>
        <end position="70"/>
    </location>
</feature>
<accession>A0ABU2SBK7</accession>
<keyword evidence="2" id="KW-0732">Signal</keyword>
<dbReference type="Gene3D" id="2.160.20.10">
    <property type="entry name" value="Single-stranded right-handed beta-helix, Pectin lyase-like"/>
    <property type="match status" value="1"/>
</dbReference>
<dbReference type="SUPFAM" id="SSF49785">
    <property type="entry name" value="Galactose-binding domain-like"/>
    <property type="match status" value="1"/>
</dbReference>